<dbReference type="CDD" id="cd07043">
    <property type="entry name" value="STAS_anti-anti-sigma_factors"/>
    <property type="match status" value="1"/>
</dbReference>
<gene>
    <name evidence="4" type="ordered locus">BN6_51050</name>
</gene>
<dbReference type="RefSeq" id="WP_015102483.1">
    <property type="nucleotide sequence ID" value="NC_019673.1"/>
</dbReference>
<dbReference type="PATRIC" id="fig|1179773.3.peg.5130"/>
<dbReference type="BioCyc" id="SESP1179773:BN6_RS24700-MONOMER"/>
<dbReference type="PANTHER" id="PTHR33495:SF2">
    <property type="entry name" value="ANTI-SIGMA FACTOR ANTAGONIST TM_1081-RELATED"/>
    <property type="match status" value="1"/>
</dbReference>
<dbReference type="Gene3D" id="3.30.750.24">
    <property type="entry name" value="STAS domain"/>
    <property type="match status" value="1"/>
</dbReference>
<evidence type="ECO:0000256" key="2">
    <source>
        <dbReference type="RuleBase" id="RU003749"/>
    </source>
</evidence>
<dbReference type="GO" id="GO:0043856">
    <property type="term" value="F:anti-sigma factor antagonist activity"/>
    <property type="evidence" value="ECO:0007669"/>
    <property type="project" value="InterPro"/>
</dbReference>
<dbReference type="NCBIfam" id="TIGR00377">
    <property type="entry name" value="ant_ant_sig"/>
    <property type="match status" value="1"/>
</dbReference>
<comment type="similarity">
    <text evidence="1 2">Belongs to the anti-sigma-factor antagonist family.</text>
</comment>
<protein>
    <recommendedName>
        <fullName evidence="2">Anti-sigma factor antagonist</fullName>
    </recommendedName>
</protein>
<dbReference type="STRING" id="1179773.BN6_51050"/>
<dbReference type="InterPro" id="IPR036513">
    <property type="entry name" value="STAS_dom_sf"/>
</dbReference>
<keyword evidence="5" id="KW-1185">Reference proteome</keyword>
<dbReference type="EMBL" id="HE804045">
    <property type="protein sequence ID" value="CCH32371.1"/>
    <property type="molecule type" value="Genomic_DNA"/>
</dbReference>
<dbReference type="eggNOG" id="COG1366">
    <property type="taxonomic scope" value="Bacteria"/>
</dbReference>
<dbReference type="Proteomes" id="UP000006281">
    <property type="component" value="Chromosome"/>
</dbReference>
<evidence type="ECO:0000313" key="4">
    <source>
        <dbReference type="EMBL" id="CCH32371.1"/>
    </source>
</evidence>
<reference evidence="4 5" key="1">
    <citation type="journal article" date="2012" name="BMC Genomics">
        <title>Complete genome sequence of Saccharothrix espanaensis DSM 44229T and comparison to the other completely sequenced Pseudonocardiaceae.</title>
        <authorList>
            <person name="Strobel T."/>
            <person name="Al-Dilaimi A."/>
            <person name="Blom J."/>
            <person name="Gessner A."/>
            <person name="Kalinowski J."/>
            <person name="Luzhetska M."/>
            <person name="Puhler A."/>
            <person name="Szczepanowski R."/>
            <person name="Bechthold A."/>
            <person name="Ruckert C."/>
        </authorList>
    </citation>
    <scope>NUCLEOTIDE SEQUENCE [LARGE SCALE GENOMIC DNA]</scope>
    <source>
        <strain evidence="5">ATCC 51144 / DSM 44229 / JCM 9112 / NBRC 15066 / NRRL 15764</strain>
    </source>
</reference>
<dbReference type="PROSITE" id="PS50801">
    <property type="entry name" value="STAS"/>
    <property type="match status" value="1"/>
</dbReference>
<dbReference type="OrthoDB" id="3628156at2"/>
<accession>K0K1Z8</accession>
<dbReference type="AlphaFoldDB" id="K0K1Z8"/>
<dbReference type="Pfam" id="PF01740">
    <property type="entry name" value="STAS"/>
    <property type="match status" value="1"/>
</dbReference>
<evidence type="ECO:0000256" key="1">
    <source>
        <dbReference type="ARBA" id="ARBA00009013"/>
    </source>
</evidence>
<feature type="domain" description="STAS" evidence="3">
    <location>
        <begin position="22"/>
        <end position="132"/>
    </location>
</feature>
<proteinExistence type="inferred from homology"/>
<dbReference type="InterPro" id="IPR003658">
    <property type="entry name" value="Anti-sigma_ant"/>
</dbReference>
<dbReference type="SUPFAM" id="SSF52091">
    <property type="entry name" value="SpoIIaa-like"/>
    <property type="match status" value="1"/>
</dbReference>
<organism evidence="4 5">
    <name type="scientific">Saccharothrix espanaensis (strain ATCC 51144 / DSM 44229 / JCM 9112 / NBRC 15066 / NRRL 15764)</name>
    <dbReference type="NCBI Taxonomy" id="1179773"/>
    <lineage>
        <taxon>Bacteria</taxon>
        <taxon>Bacillati</taxon>
        <taxon>Actinomycetota</taxon>
        <taxon>Actinomycetes</taxon>
        <taxon>Pseudonocardiales</taxon>
        <taxon>Pseudonocardiaceae</taxon>
        <taxon>Saccharothrix</taxon>
    </lineage>
</organism>
<evidence type="ECO:0000313" key="5">
    <source>
        <dbReference type="Proteomes" id="UP000006281"/>
    </source>
</evidence>
<dbReference type="InterPro" id="IPR002645">
    <property type="entry name" value="STAS_dom"/>
</dbReference>
<evidence type="ECO:0000259" key="3">
    <source>
        <dbReference type="PROSITE" id="PS50801"/>
    </source>
</evidence>
<dbReference type="HOGENOM" id="CLU_115403_3_1_11"/>
<name>K0K1Z8_SACES</name>
<sequence>MNSCTEKTLSIPVPAPAWDRALRVEDSTAGDAVIVRAAGEIDLGTAPRLDRHLHTVRARAGTSPVVLDLTQVVFLAATGLELLLRHHHACAFHGTELRIVATRRAVLHPLRTAGLDLVLHLHPTVPAALAAALGRRDRAGR</sequence>
<dbReference type="PANTHER" id="PTHR33495">
    <property type="entry name" value="ANTI-SIGMA FACTOR ANTAGONIST TM_1081-RELATED-RELATED"/>
    <property type="match status" value="1"/>
</dbReference>
<dbReference type="KEGG" id="sesp:BN6_51050"/>